<evidence type="ECO:0000259" key="2">
    <source>
        <dbReference type="Pfam" id="PF24864"/>
    </source>
</evidence>
<dbReference type="EMBL" id="KV441563">
    <property type="protein sequence ID" value="OAF98978.1"/>
    <property type="molecule type" value="Genomic_DNA"/>
</dbReference>
<evidence type="ECO:0000313" key="3">
    <source>
        <dbReference type="EMBL" id="OAF98978.1"/>
    </source>
</evidence>
<keyword evidence="4" id="KW-1185">Reference proteome</keyword>
<dbReference type="Pfam" id="PF24864">
    <property type="entry name" value="DUF7730"/>
    <property type="match status" value="1"/>
</dbReference>
<protein>
    <recommendedName>
        <fullName evidence="2">DUF7730 domain-containing protein</fullName>
    </recommendedName>
</protein>
<sequence length="301" mass="34176">MAARNKGTLRHFTTLHTLKAKQGPLRASNQGKVLNGAKTSKPSAGDLARANSTRAWEVKKLENGLVDVANTSPWKIEVTERNATQSPLLRLPGELRNKIWRYATTGNIVNIHDDDSRWDSVFCKGHTVGVVGEDNPMRWLSTRAEDKPRLPTAFHLSAVCRQIYHEVGILAYSDSIFVLSSWNDEGELMRQWVRTGLAPAHKNAIKDIAIDEENFYAYHLSGVKLRDFFPSLERLHLNADRFHGVPDYVERVLLLPGPDLMRRLKESAQEDVEYREGTSVKLVWHENPVEDYEDPDAQSIR</sequence>
<feature type="domain" description="DUF7730" evidence="2">
    <location>
        <begin position="83"/>
        <end position="211"/>
    </location>
</feature>
<dbReference type="PANTHER" id="PTHR38790">
    <property type="entry name" value="2EXR DOMAIN-CONTAINING PROTEIN-RELATED"/>
    <property type="match status" value="1"/>
</dbReference>
<evidence type="ECO:0000313" key="4">
    <source>
        <dbReference type="Proteomes" id="UP000077069"/>
    </source>
</evidence>
<dbReference type="InterPro" id="IPR056632">
    <property type="entry name" value="DUF7730"/>
</dbReference>
<proteinExistence type="predicted"/>
<feature type="compositionally biased region" description="Polar residues" evidence="1">
    <location>
        <begin position="30"/>
        <end position="42"/>
    </location>
</feature>
<organism evidence="3 4">
    <name type="scientific">Paraphaeosphaeria sporulosa</name>
    <dbReference type="NCBI Taxonomy" id="1460663"/>
    <lineage>
        <taxon>Eukaryota</taxon>
        <taxon>Fungi</taxon>
        <taxon>Dikarya</taxon>
        <taxon>Ascomycota</taxon>
        <taxon>Pezizomycotina</taxon>
        <taxon>Dothideomycetes</taxon>
        <taxon>Pleosporomycetidae</taxon>
        <taxon>Pleosporales</taxon>
        <taxon>Massarineae</taxon>
        <taxon>Didymosphaeriaceae</taxon>
        <taxon>Paraphaeosphaeria</taxon>
    </lineage>
</organism>
<dbReference type="PANTHER" id="PTHR38790:SF4">
    <property type="entry name" value="2EXR DOMAIN-CONTAINING PROTEIN"/>
    <property type="match status" value="1"/>
</dbReference>
<gene>
    <name evidence="3" type="ORF">CC84DRAFT_1181717</name>
</gene>
<dbReference type="GeneID" id="28764054"/>
<dbReference type="OrthoDB" id="5413827at2759"/>
<dbReference type="AlphaFoldDB" id="A0A177BWC8"/>
<dbReference type="InParanoid" id="A0A177BWC8"/>
<dbReference type="RefSeq" id="XP_018029344.1">
    <property type="nucleotide sequence ID" value="XM_018180568.1"/>
</dbReference>
<feature type="region of interest" description="Disordered" evidence="1">
    <location>
        <begin position="30"/>
        <end position="49"/>
    </location>
</feature>
<name>A0A177BWC8_9PLEO</name>
<dbReference type="Proteomes" id="UP000077069">
    <property type="component" value="Unassembled WGS sequence"/>
</dbReference>
<reference evidence="3 4" key="1">
    <citation type="submission" date="2016-05" db="EMBL/GenBank/DDBJ databases">
        <title>Comparative analysis of secretome profiles of manganese(II)-oxidizing ascomycete fungi.</title>
        <authorList>
            <consortium name="DOE Joint Genome Institute"/>
            <person name="Zeiner C.A."/>
            <person name="Purvine S.O."/>
            <person name="Zink E.M."/>
            <person name="Wu S."/>
            <person name="Pasa-Tolic L."/>
            <person name="Chaput D.L."/>
            <person name="Haridas S."/>
            <person name="Grigoriev I.V."/>
            <person name="Santelli C.M."/>
            <person name="Hansel C.M."/>
        </authorList>
    </citation>
    <scope>NUCLEOTIDE SEQUENCE [LARGE SCALE GENOMIC DNA]</scope>
    <source>
        <strain evidence="3 4">AP3s5-JAC2a</strain>
    </source>
</reference>
<evidence type="ECO:0000256" key="1">
    <source>
        <dbReference type="SAM" id="MobiDB-lite"/>
    </source>
</evidence>
<accession>A0A177BWC8</accession>